<protein>
    <submittedName>
        <fullName evidence="1">Uncharacterized protein</fullName>
    </submittedName>
</protein>
<dbReference type="RefSeq" id="XP_038804203.1">
    <property type="nucleotide sequence ID" value="XM_038959438.1"/>
</dbReference>
<name>A0ABQ7I512_9HELO</name>
<dbReference type="Proteomes" id="UP000783213">
    <property type="component" value="Unassembled WGS sequence"/>
</dbReference>
<accession>A0ABQ7I512</accession>
<evidence type="ECO:0000313" key="1">
    <source>
        <dbReference type="EMBL" id="KAF7911872.1"/>
    </source>
</evidence>
<evidence type="ECO:0000313" key="2">
    <source>
        <dbReference type="Proteomes" id="UP000783213"/>
    </source>
</evidence>
<gene>
    <name evidence="1" type="ORF">EAE98_011815</name>
</gene>
<organism evidence="1 2">
    <name type="scientific">Botrytis deweyae</name>
    <dbReference type="NCBI Taxonomy" id="2478750"/>
    <lineage>
        <taxon>Eukaryota</taxon>
        <taxon>Fungi</taxon>
        <taxon>Dikarya</taxon>
        <taxon>Ascomycota</taxon>
        <taxon>Pezizomycotina</taxon>
        <taxon>Leotiomycetes</taxon>
        <taxon>Helotiales</taxon>
        <taxon>Sclerotiniaceae</taxon>
        <taxon>Botrytis</taxon>
    </lineage>
</organism>
<dbReference type="EMBL" id="RCSX01000053">
    <property type="protein sequence ID" value="KAF7911872.1"/>
    <property type="molecule type" value="Genomic_DNA"/>
</dbReference>
<keyword evidence="2" id="KW-1185">Reference proteome</keyword>
<reference evidence="1 2" key="1">
    <citation type="journal article" date="2020" name="Genome Biol. Evol.">
        <title>Comparative genomics of Sclerotiniaceae.</title>
        <authorList>
            <person name="Valero Jimenez C.A."/>
            <person name="Steentjes M."/>
            <person name="Scholten O.E."/>
            <person name="Van Kan J.A.L."/>
        </authorList>
    </citation>
    <scope>NUCLEOTIDE SEQUENCE [LARGE SCALE GENOMIC DNA]</scope>
    <source>
        <strain evidence="1 2">B1</strain>
    </source>
</reference>
<proteinExistence type="predicted"/>
<dbReference type="GeneID" id="62238586"/>
<comment type="caution">
    <text evidence="1">The sequence shown here is derived from an EMBL/GenBank/DDBJ whole genome shotgun (WGS) entry which is preliminary data.</text>
</comment>
<sequence length="99" mass="11057">MSGKEANQAWIFEALLEKSGDCYIEAITSQRTGCIAMPGRAHVLLPKSVYAHVGTSRASKALVHDHRNIEILSRRCKRAQYPVLESRSLFVDWGTSRAI</sequence>